<evidence type="ECO:0000259" key="1">
    <source>
        <dbReference type="Pfam" id="PF16473"/>
    </source>
</evidence>
<keyword evidence="2" id="KW-0540">Nuclease</keyword>
<evidence type="ECO:0000313" key="2">
    <source>
        <dbReference type="EMBL" id="CAB4138076.1"/>
    </source>
</evidence>
<dbReference type="SUPFAM" id="SSF53098">
    <property type="entry name" value="Ribonuclease H-like"/>
    <property type="match status" value="1"/>
</dbReference>
<reference evidence="2" key="1">
    <citation type="submission" date="2020-04" db="EMBL/GenBank/DDBJ databases">
        <authorList>
            <person name="Chiriac C."/>
            <person name="Salcher M."/>
            <person name="Ghai R."/>
            <person name="Kavagutti S V."/>
        </authorList>
    </citation>
    <scope>NUCLEOTIDE SEQUENCE</scope>
</reference>
<dbReference type="InterPro" id="IPR036397">
    <property type="entry name" value="RNaseH_sf"/>
</dbReference>
<dbReference type="GO" id="GO:0004527">
    <property type="term" value="F:exonuclease activity"/>
    <property type="evidence" value="ECO:0007669"/>
    <property type="project" value="UniProtKB-KW"/>
</dbReference>
<dbReference type="Gene3D" id="3.30.420.10">
    <property type="entry name" value="Ribonuclease H-like superfamily/Ribonuclease H"/>
    <property type="match status" value="1"/>
</dbReference>
<dbReference type="InterPro" id="IPR033390">
    <property type="entry name" value="Rv2179c-like"/>
</dbReference>
<sequence>MIDIEGLATGPEATILTIAAQSFDPFGSGHFDRHYYARITLESQENRTIEQGTLDWWATQPEAQAEAFAEDNRVPLEQALDELYKIAWQHDYIWAQGPTYDINILENAYKSYGKPLPWKFYRVRDSRTVLSLWPERPVPPTSHHALEDTRKQINILQQTLKHLNVRELK</sequence>
<dbReference type="Pfam" id="PF16473">
    <property type="entry name" value="Rv2179c-like"/>
    <property type="match status" value="1"/>
</dbReference>
<keyword evidence="2" id="KW-0378">Hydrolase</keyword>
<name>A0A6J5LYW9_9CAUD</name>
<dbReference type="GO" id="GO:0003676">
    <property type="term" value="F:nucleic acid binding"/>
    <property type="evidence" value="ECO:0007669"/>
    <property type="project" value="InterPro"/>
</dbReference>
<dbReference type="EMBL" id="LR796341">
    <property type="protein sequence ID" value="CAB4138076.1"/>
    <property type="molecule type" value="Genomic_DNA"/>
</dbReference>
<dbReference type="InterPro" id="IPR012337">
    <property type="entry name" value="RNaseH-like_sf"/>
</dbReference>
<proteinExistence type="predicted"/>
<protein>
    <submittedName>
        <fullName evidence="2">Exonuclease</fullName>
    </submittedName>
</protein>
<keyword evidence="2" id="KW-0269">Exonuclease</keyword>
<gene>
    <name evidence="2" type="ORF">UFOVP328_269</name>
</gene>
<feature type="domain" description="3'-5' exoribonuclease Rv2179c-like" evidence="1">
    <location>
        <begin position="1"/>
        <end position="158"/>
    </location>
</feature>
<organism evidence="2">
    <name type="scientific">uncultured Caudovirales phage</name>
    <dbReference type="NCBI Taxonomy" id="2100421"/>
    <lineage>
        <taxon>Viruses</taxon>
        <taxon>Duplodnaviria</taxon>
        <taxon>Heunggongvirae</taxon>
        <taxon>Uroviricota</taxon>
        <taxon>Caudoviricetes</taxon>
        <taxon>Peduoviridae</taxon>
        <taxon>Maltschvirus</taxon>
        <taxon>Maltschvirus maltsch</taxon>
    </lineage>
</organism>
<accession>A0A6J5LYW9</accession>